<dbReference type="GO" id="GO:0005230">
    <property type="term" value="F:extracellular ligand-gated monoatomic ion channel activity"/>
    <property type="evidence" value="ECO:0007669"/>
    <property type="project" value="InterPro"/>
</dbReference>
<name>A0A0B2V8Q7_TOXCA</name>
<dbReference type="PANTHER" id="PTHR18945">
    <property type="entry name" value="NEUROTRANSMITTER GATED ION CHANNEL"/>
    <property type="match status" value="1"/>
</dbReference>
<dbReference type="InterPro" id="IPR006028">
    <property type="entry name" value="GABAA/Glycine_rcpt"/>
</dbReference>
<comment type="subcellular location">
    <subcellularLocation>
        <location evidence="2">Cell membrane</location>
    </subcellularLocation>
    <subcellularLocation>
        <location evidence="1">Membrane</location>
        <topology evidence="1">Multi-pass membrane protein</topology>
    </subcellularLocation>
</comment>
<dbReference type="Pfam" id="PF02932">
    <property type="entry name" value="Neur_chan_memb"/>
    <property type="match status" value="1"/>
</dbReference>
<dbReference type="CDD" id="cd19049">
    <property type="entry name" value="LGIC_TM_anion"/>
    <property type="match status" value="1"/>
</dbReference>
<dbReference type="InterPro" id="IPR036719">
    <property type="entry name" value="Neuro-gated_channel_TM_sf"/>
</dbReference>
<evidence type="ECO:0000256" key="9">
    <source>
        <dbReference type="ARBA" id="ARBA00023136"/>
    </source>
</evidence>
<dbReference type="GO" id="GO:0005886">
    <property type="term" value="C:plasma membrane"/>
    <property type="evidence" value="ECO:0007669"/>
    <property type="project" value="UniProtKB-SubCell"/>
</dbReference>
<dbReference type="PRINTS" id="PR00253">
    <property type="entry name" value="GABAARECEPTR"/>
</dbReference>
<feature type="domain" description="Neurotransmitter-gated ion-channel ligand-binding" evidence="13">
    <location>
        <begin position="364"/>
        <end position="474"/>
    </location>
</feature>
<accession>A0A0B2V8Q7</accession>
<organism evidence="15 16">
    <name type="scientific">Toxocara canis</name>
    <name type="common">Canine roundworm</name>
    <dbReference type="NCBI Taxonomy" id="6265"/>
    <lineage>
        <taxon>Eukaryota</taxon>
        <taxon>Metazoa</taxon>
        <taxon>Ecdysozoa</taxon>
        <taxon>Nematoda</taxon>
        <taxon>Chromadorea</taxon>
        <taxon>Rhabditida</taxon>
        <taxon>Spirurina</taxon>
        <taxon>Ascaridomorpha</taxon>
        <taxon>Ascaridoidea</taxon>
        <taxon>Toxocaridae</taxon>
        <taxon>Toxocara</taxon>
    </lineage>
</organism>
<evidence type="ECO:0000256" key="12">
    <source>
        <dbReference type="SAM" id="SignalP"/>
    </source>
</evidence>
<evidence type="ECO:0000256" key="8">
    <source>
        <dbReference type="ARBA" id="ARBA00023065"/>
    </source>
</evidence>
<keyword evidence="10" id="KW-0407">Ion channel</keyword>
<feature type="domain" description="Neurotransmitter-gated ion-channel transmembrane" evidence="14">
    <location>
        <begin position="605"/>
        <end position="711"/>
    </location>
</feature>
<feature type="domain" description="Neurotransmitter-gated ion-channel ligand-binding" evidence="13">
    <location>
        <begin position="508"/>
        <end position="596"/>
    </location>
</feature>
<dbReference type="InterPro" id="IPR006202">
    <property type="entry name" value="Neur_chan_lig-bd"/>
</dbReference>
<dbReference type="GO" id="GO:0004888">
    <property type="term" value="F:transmembrane signaling receptor activity"/>
    <property type="evidence" value="ECO:0007669"/>
    <property type="project" value="InterPro"/>
</dbReference>
<keyword evidence="16" id="KW-1185">Reference proteome</keyword>
<feature type="chain" id="PRO_5002076985" evidence="12">
    <location>
        <begin position="19"/>
        <end position="758"/>
    </location>
</feature>
<dbReference type="Gene3D" id="2.70.170.10">
    <property type="entry name" value="Neurotransmitter-gated ion-channel ligand-binding domain"/>
    <property type="match status" value="1"/>
</dbReference>
<evidence type="ECO:0000259" key="14">
    <source>
        <dbReference type="Pfam" id="PF02932"/>
    </source>
</evidence>
<evidence type="ECO:0000256" key="2">
    <source>
        <dbReference type="ARBA" id="ARBA00004236"/>
    </source>
</evidence>
<dbReference type="Pfam" id="PF02931">
    <property type="entry name" value="Neur_chan_LBD"/>
    <property type="match status" value="2"/>
</dbReference>
<dbReference type="InterPro" id="IPR006029">
    <property type="entry name" value="Neurotrans-gated_channel_TM"/>
</dbReference>
<dbReference type="Gene3D" id="1.20.58.390">
    <property type="entry name" value="Neurotransmitter-gated ion-channel transmembrane domain"/>
    <property type="match status" value="1"/>
</dbReference>
<evidence type="ECO:0000259" key="13">
    <source>
        <dbReference type="Pfam" id="PF02931"/>
    </source>
</evidence>
<evidence type="ECO:0000256" key="3">
    <source>
        <dbReference type="ARBA" id="ARBA00022448"/>
    </source>
</evidence>
<evidence type="ECO:0000256" key="11">
    <source>
        <dbReference type="SAM" id="Phobius"/>
    </source>
</evidence>
<keyword evidence="5 11" id="KW-0812">Transmembrane</keyword>
<feature type="signal peptide" evidence="12">
    <location>
        <begin position="1"/>
        <end position="18"/>
    </location>
</feature>
<feature type="transmembrane region" description="Helical" evidence="11">
    <location>
        <begin position="731"/>
        <end position="749"/>
    </location>
</feature>
<comment type="caution">
    <text evidence="15">The sequence shown here is derived from an EMBL/GenBank/DDBJ whole genome shotgun (WGS) entry which is preliminary data.</text>
</comment>
<evidence type="ECO:0000313" key="16">
    <source>
        <dbReference type="Proteomes" id="UP000031036"/>
    </source>
</evidence>
<evidence type="ECO:0000313" key="15">
    <source>
        <dbReference type="EMBL" id="KHN79796.1"/>
    </source>
</evidence>
<dbReference type="Proteomes" id="UP000031036">
    <property type="component" value="Unassembled WGS sequence"/>
</dbReference>
<dbReference type="STRING" id="6265.A0A0B2V8Q7"/>
<feature type="transmembrane region" description="Helical" evidence="11">
    <location>
        <begin position="663"/>
        <end position="685"/>
    </location>
</feature>
<gene>
    <name evidence="15" type="primary">ggr-1</name>
    <name evidence="15" type="ORF">Tcan_12457</name>
</gene>
<dbReference type="OMA" id="KYPHDNQ"/>
<dbReference type="SUPFAM" id="SSF90112">
    <property type="entry name" value="Neurotransmitter-gated ion-channel transmembrane pore"/>
    <property type="match status" value="1"/>
</dbReference>
<dbReference type="InterPro" id="IPR038050">
    <property type="entry name" value="Neuro_actylchol_rec"/>
</dbReference>
<dbReference type="CDD" id="cd18987">
    <property type="entry name" value="LGIC_ECD_anion"/>
    <property type="match status" value="1"/>
</dbReference>
<dbReference type="SUPFAM" id="SSF63712">
    <property type="entry name" value="Nicotinic receptor ligand binding domain-like"/>
    <property type="match status" value="2"/>
</dbReference>
<keyword evidence="15" id="KW-0675">Receptor</keyword>
<keyword evidence="6 12" id="KW-0732">Signal</keyword>
<dbReference type="PROSITE" id="PS00236">
    <property type="entry name" value="NEUROTR_ION_CHANNEL"/>
    <property type="match status" value="1"/>
</dbReference>
<keyword evidence="3" id="KW-0813">Transport</keyword>
<evidence type="ECO:0000256" key="1">
    <source>
        <dbReference type="ARBA" id="ARBA00004141"/>
    </source>
</evidence>
<dbReference type="AlphaFoldDB" id="A0A0B2V8Q7"/>
<keyword evidence="7 11" id="KW-1133">Transmembrane helix</keyword>
<evidence type="ECO:0000256" key="6">
    <source>
        <dbReference type="ARBA" id="ARBA00022729"/>
    </source>
</evidence>
<dbReference type="EMBL" id="JPKZ01001848">
    <property type="protein sequence ID" value="KHN79796.1"/>
    <property type="molecule type" value="Genomic_DNA"/>
</dbReference>
<dbReference type="FunFam" id="1.20.58.390:FF:000055">
    <property type="entry name" value="Ligand-Gated ion Channel"/>
    <property type="match status" value="1"/>
</dbReference>
<keyword evidence="8" id="KW-0406">Ion transport</keyword>
<evidence type="ECO:0000256" key="7">
    <source>
        <dbReference type="ARBA" id="ARBA00022989"/>
    </source>
</evidence>
<proteinExistence type="predicted"/>
<keyword evidence="9 11" id="KW-0472">Membrane</keyword>
<dbReference type="InterPro" id="IPR006201">
    <property type="entry name" value="Neur_channel"/>
</dbReference>
<dbReference type="OrthoDB" id="442503at2759"/>
<reference evidence="15 16" key="1">
    <citation type="submission" date="2014-11" db="EMBL/GenBank/DDBJ databases">
        <title>Genetic blueprint of the zoonotic pathogen Toxocara canis.</title>
        <authorList>
            <person name="Zhu X.-Q."/>
            <person name="Korhonen P.K."/>
            <person name="Cai H."/>
            <person name="Young N.D."/>
            <person name="Nejsum P."/>
            <person name="von Samson-Himmelstjerna G."/>
            <person name="Boag P.R."/>
            <person name="Tan P."/>
            <person name="Li Q."/>
            <person name="Min J."/>
            <person name="Yang Y."/>
            <person name="Wang X."/>
            <person name="Fang X."/>
            <person name="Hall R.S."/>
            <person name="Hofmann A."/>
            <person name="Sternberg P.W."/>
            <person name="Jex A.R."/>
            <person name="Gasser R.B."/>
        </authorList>
    </citation>
    <scope>NUCLEOTIDE SEQUENCE [LARGE SCALE GENOMIC DNA]</scope>
    <source>
        <strain evidence="15">PN_DK_2014</strain>
    </source>
</reference>
<dbReference type="InterPro" id="IPR018000">
    <property type="entry name" value="Neurotransmitter_ion_chnl_CS"/>
</dbReference>
<evidence type="ECO:0000256" key="5">
    <source>
        <dbReference type="ARBA" id="ARBA00022692"/>
    </source>
</evidence>
<evidence type="ECO:0000256" key="10">
    <source>
        <dbReference type="ARBA" id="ARBA00023303"/>
    </source>
</evidence>
<dbReference type="InterPro" id="IPR036734">
    <property type="entry name" value="Neur_chan_lig-bd_sf"/>
</dbReference>
<sequence>MRILCWLLFLVVTRTFHAHFSKPKRQPRLWINTTYQAEDNGIRIADLPQCEAWNKWWLMQEKDIDLTPEDVDRIAARKKSLLIASKGHLRRQGISEGILDRYQTVFVNFEEVCKNHSRVLWINSTKLVRRYKLNTALICAPYRKVWRPSVNDIDSIINSVVNSTHDLEHEGTASIGRSRRSRKSGYRQELGEVERVVEPSFSFVSVYNKQDGIRRMDTVVLVDRNNTDAGKGVTTDYVVDVDEEDEHPVVILRNSELADRLGLNASEAIFHLHQMLGISLKAVCNGDAPELIRNGPAALSLEEKRFATNMGIHLEATDFDIERLAETLRNDTKLDDILQTFDQISVSEEQPLSSTFILPVLKRGQYDHRTPPTLFTGQTVDVRVGIHIQSISNFELTTMDYDMDVWLRMVWRDPRLAHGFDKPILINDEMFLKRIWRPDPFFANAKLALFHRVTYLNFYMFVFPEGEVFFESRWDYDMDVWLRMVWRDPRLAHGFDKPILINDEMFLKLYLKPSCQLVLCKYPHDNQMCSLRISSLGFTNDVMRLRWFSNIKHAISRNKHVQLPELYIVGYSKHECNGYRKSGNFSCLEARFYMKRNLGYHMAQTYIPTAMCVIFSWISVWLPEEFVDGRIFISLTVFLTLSAESTSAKEILPKVSYTKAIDIWFGFTATFVFATMLQALVVISLEHNSIKLRKEAEEGLDHIPRFQVMKLMLKSKRCHRMARTVDTYCKAFYPVILVLFLIVYRLVIIEGEETKCLR</sequence>
<keyword evidence="4" id="KW-1003">Cell membrane</keyword>
<evidence type="ECO:0000256" key="4">
    <source>
        <dbReference type="ARBA" id="ARBA00022475"/>
    </source>
</evidence>
<protein>
    <submittedName>
        <fullName evidence="15">Glycine receptor subunit beta-type 4</fullName>
    </submittedName>
</protein>